<evidence type="ECO:0000313" key="8">
    <source>
        <dbReference type="Proteomes" id="UP000473325"/>
    </source>
</evidence>
<feature type="domain" description="Glucose-methanol-choline oxidoreductase C-terminal" evidence="6">
    <location>
        <begin position="417"/>
        <end position="504"/>
    </location>
</feature>
<evidence type="ECO:0000256" key="4">
    <source>
        <dbReference type="ARBA" id="ARBA00023002"/>
    </source>
</evidence>
<evidence type="ECO:0000256" key="3">
    <source>
        <dbReference type="ARBA" id="ARBA00022827"/>
    </source>
</evidence>
<reference evidence="7 8" key="1">
    <citation type="submission" date="2019-12" db="EMBL/GenBank/DDBJ databases">
        <authorList>
            <person name="Kun Z."/>
        </authorList>
    </citation>
    <scope>NUCLEOTIDE SEQUENCE [LARGE SCALE GENOMIC DNA]</scope>
    <source>
        <strain evidence="7 8">YIM 123512</strain>
    </source>
</reference>
<gene>
    <name evidence="7" type="ORF">GRQ65_18825</name>
</gene>
<name>A0A6L7EW28_9ACTN</name>
<dbReference type="SUPFAM" id="SSF54373">
    <property type="entry name" value="FAD-linked reductases, C-terminal domain"/>
    <property type="match status" value="1"/>
</dbReference>
<organism evidence="7 8">
    <name type="scientific">Nocardioides flavescens</name>
    <dbReference type="NCBI Taxonomy" id="2691959"/>
    <lineage>
        <taxon>Bacteria</taxon>
        <taxon>Bacillati</taxon>
        <taxon>Actinomycetota</taxon>
        <taxon>Actinomycetes</taxon>
        <taxon>Propionibacteriales</taxon>
        <taxon>Nocardioidaceae</taxon>
        <taxon>Nocardioides</taxon>
    </lineage>
</organism>
<dbReference type="Pfam" id="PF00732">
    <property type="entry name" value="GMC_oxred_N"/>
    <property type="match status" value="1"/>
</dbReference>
<feature type="domain" description="Glucose-methanol-choline oxidoreductase N-terminal" evidence="5">
    <location>
        <begin position="160"/>
        <end position="304"/>
    </location>
</feature>
<dbReference type="SUPFAM" id="SSF51905">
    <property type="entry name" value="FAD/NAD(P)-binding domain"/>
    <property type="match status" value="1"/>
</dbReference>
<keyword evidence="3" id="KW-0274">FAD</keyword>
<dbReference type="Proteomes" id="UP000473325">
    <property type="component" value="Unassembled WGS sequence"/>
</dbReference>
<dbReference type="GO" id="GO:0016614">
    <property type="term" value="F:oxidoreductase activity, acting on CH-OH group of donors"/>
    <property type="evidence" value="ECO:0007669"/>
    <property type="project" value="InterPro"/>
</dbReference>
<evidence type="ECO:0000313" key="7">
    <source>
        <dbReference type="EMBL" id="MXG91603.1"/>
    </source>
</evidence>
<dbReference type="EMBL" id="WUEK01000013">
    <property type="protein sequence ID" value="MXG91603.1"/>
    <property type="molecule type" value="Genomic_DNA"/>
</dbReference>
<dbReference type="AlphaFoldDB" id="A0A6L7EW28"/>
<evidence type="ECO:0000256" key="1">
    <source>
        <dbReference type="ARBA" id="ARBA00010790"/>
    </source>
</evidence>
<evidence type="ECO:0000256" key="2">
    <source>
        <dbReference type="ARBA" id="ARBA00022630"/>
    </source>
</evidence>
<dbReference type="InterPro" id="IPR036188">
    <property type="entry name" value="FAD/NAD-bd_sf"/>
</dbReference>
<dbReference type="PANTHER" id="PTHR46056:SF12">
    <property type="entry name" value="LONG-CHAIN-ALCOHOL OXIDASE"/>
    <property type="match status" value="1"/>
</dbReference>
<dbReference type="PANTHER" id="PTHR46056">
    <property type="entry name" value="LONG-CHAIN-ALCOHOL OXIDASE"/>
    <property type="match status" value="1"/>
</dbReference>
<protein>
    <submittedName>
        <fullName evidence="7">GMC family oxidoreductase</fullName>
    </submittedName>
</protein>
<dbReference type="GO" id="GO:0050660">
    <property type="term" value="F:flavin adenine dinucleotide binding"/>
    <property type="evidence" value="ECO:0007669"/>
    <property type="project" value="InterPro"/>
</dbReference>
<dbReference type="InterPro" id="IPR007867">
    <property type="entry name" value="GMC_OxRtase_C"/>
</dbReference>
<dbReference type="RefSeq" id="WP_160879529.1">
    <property type="nucleotide sequence ID" value="NZ_WUEK01000013.1"/>
</dbReference>
<keyword evidence="2" id="KW-0285">Flavoprotein</keyword>
<keyword evidence="8" id="KW-1185">Reference proteome</keyword>
<dbReference type="InterPro" id="IPR000172">
    <property type="entry name" value="GMC_OxRdtase_N"/>
</dbReference>
<sequence>MRLDEMRTHATSEVVDAVVIGTGAGGAPILARLAAAGLSVVALEAGSNSEPGDHTADELEAADIYWMDDRLSAGEMPEVFGSNNSGRGVGGAMLHWGAFCPRPDARDLALRSTTGAGVDWPLAHAELVPYLAEVERFLSVSGPATYPWDDTRSYALPPVARNAPAQAMARGCEAVGLTATDAPVGLVTRDVHQEHWGLRQACVNCGSCHQGCRNGSKASMDATYLPLAVAWGAEIRPDSMVTGMERDEHGRITAVVYRRDGVEHRQRCRAVFLCGGGVETPRLLLNLGLANSSGQVGRNYMAHVATQVWGRFEDEMRMNRGYPSSLITEDLLRPDGADFAGGYLVQSLGVQPVTLATSLARGGELWGDRLVDLLEDYTHLAGIGINGECLPHESNRLVLTDEVDAHGLRRARVDFGRGDNEDAIDAHAEATMREVWEAAGARDVFTIPRSAHTLGTCRMGPDADSAVVDADCRAFDVDNLWICDSSVFPSSLAANPALTIMALALRTADRFLAGTPRP</sequence>
<dbReference type="Gene3D" id="3.50.50.60">
    <property type="entry name" value="FAD/NAD(P)-binding domain"/>
    <property type="match status" value="2"/>
</dbReference>
<keyword evidence="4" id="KW-0560">Oxidoreductase</keyword>
<accession>A0A6L7EW28</accession>
<evidence type="ECO:0000259" key="6">
    <source>
        <dbReference type="Pfam" id="PF05199"/>
    </source>
</evidence>
<comment type="similarity">
    <text evidence="1">Belongs to the GMC oxidoreductase family.</text>
</comment>
<dbReference type="Pfam" id="PF05199">
    <property type="entry name" value="GMC_oxred_C"/>
    <property type="match status" value="1"/>
</dbReference>
<proteinExistence type="inferred from homology"/>
<comment type="caution">
    <text evidence="7">The sequence shown here is derived from an EMBL/GenBank/DDBJ whole genome shotgun (WGS) entry which is preliminary data.</text>
</comment>
<evidence type="ECO:0000259" key="5">
    <source>
        <dbReference type="Pfam" id="PF00732"/>
    </source>
</evidence>